<reference evidence="8" key="1">
    <citation type="submission" date="2017-09" db="EMBL/GenBank/DDBJ databases">
        <title>Depth-based differentiation of microbial function through sediment-hosted aquifers and enrichment of novel symbionts in the deep terrestrial subsurface.</title>
        <authorList>
            <person name="Probst A.J."/>
            <person name="Ladd B."/>
            <person name="Jarett J.K."/>
            <person name="Geller-Mcgrath D.E."/>
            <person name="Sieber C.M.K."/>
            <person name="Emerson J.B."/>
            <person name="Anantharaman K."/>
            <person name="Thomas B.C."/>
            <person name="Malmstrom R."/>
            <person name="Stieglmeier M."/>
            <person name="Klingl A."/>
            <person name="Woyke T."/>
            <person name="Ryan C.M."/>
            <person name="Banfield J.F."/>
        </authorList>
    </citation>
    <scope>NUCLEOTIDE SEQUENCE [LARGE SCALE GENOMIC DNA]</scope>
</reference>
<dbReference type="SUPFAM" id="SSF53955">
    <property type="entry name" value="Lysozyme-like"/>
    <property type="match status" value="1"/>
</dbReference>
<dbReference type="InterPro" id="IPR023346">
    <property type="entry name" value="Lysozyme-like_dom_sf"/>
</dbReference>
<dbReference type="InterPro" id="IPR050695">
    <property type="entry name" value="N-acetylmuramoyl_amidase_3"/>
</dbReference>
<evidence type="ECO:0000259" key="6">
    <source>
        <dbReference type="PROSITE" id="PS51935"/>
    </source>
</evidence>
<feature type="domain" description="NlpC/P60" evidence="6">
    <location>
        <begin position="524"/>
        <end position="675"/>
    </location>
</feature>
<comment type="caution">
    <text evidence="7">The sequence shown here is derived from an EMBL/GenBank/DDBJ whole genome shotgun (WGS) entry which is preliminary data.</text>
</comment>
<dbReference type="InterPro" id="IPR038765">
    <property type="entry name" value="Papain-like_cys_pep_sf"/>
</dbReference>
<feature type="transmembrane region" description="Helical" evidence="5">
    <location>
        <begin position="20"/>
        <end position="45"/>
    </location>
</feature>
<dbReference type="GO" id="GO:0006508">
    <property type="term" value="P:proteolysis"/>
    <property type="evidence" value="ECO:0007669"/>
    <property type="project" value="UniProtKB-KW"/>
</dbReference>
<keyword evidence="5" id="KW-0812">Transmembrane</keyword>
<dbReference type="InterPro" id="IPR002508">
    <property type="entry name" value="MurNAc-LAA_cat"/>
</dbReference>
<evidence type="ECO:0000256" key="1">
    <source>
        <dbReference type="ARBA" id="ARBA00007074"/>
    </source>
</evidence>
<dbReference type="GO" id="GO:0009253">
    <property type="term" value="P:peptidoglycan catabolic process"/>
    <property type="evidence" value="ECO:0007669"/>
    <property type="project" value="InterPro"/>
</dbReference>
<dbReference type="SUPFAM" id="SSF54001">
    <property type="entry name" value="Cysteine proteinases"/>
    <property type="match status" value="1"/>
</dbReference>
<dbReference type="Gene3D" id="3.40.630.40">
    <property type="entry name" value="Zn-dependent exopeptidases"/>
    <property type="match status" value="1"/>
</dbReference>
<dbReference type="SUPFAM" id="SSF53187">
    <property type="entry name" value="Zn-dependent exopeptidases"/>
    <property type="match status" value="1"/>
</dbReference>
<dbReference type="GO" id="GO:0030288">
    <property type="term" value="C:outer membrane-bounded periplasmic space"/>
    <property type="evidence" value="ECO:0007669"/>
    <property type="project" value="TreeGrafter"/>
</dbReference>
<evidence type="ECO:0000256" key="2">
    <source>
        <dbReference type="ARBA" id="ARBA00022670"/>
    </source>
</evidence>
<dbReference type="CDD" id="cd02696">
    <property type="entry name" value="MurNAc-LAA"/>
    <property type="match status" value="1"/>
</dbReference>
<keyword evidence="2" id="KW-0645">Protease</keyword>
<dbReference type="PANTHER" id="PTHR30404:SF0">
    <property type="entry name" value="N-ACETYLMURAMOYL-L-ALANINE AMIDASE AMIC"/>
    <property type="match status" value="1"/>
</dbReference>
<evidence type="ECO:0000256" key="3">
    <source>
        <dbReference type="ARBA" id="ARBA00022801"/>
    </source>
</evidence>
<dbReference type="Gene3D" id="3.90.1720.10">
    <property type="entry name" value="endopeptidase domain like (from Nostoc punctiforme)"/>
    <property type="match status" value="1"/>
</dbReference>
<dbReference type="PROSITE" id="PS51935">
    <property type="entry name" value="NLPC_P60"/>
    <property type="match status" value="1"/>
</dbReference>
<dbReference type="Proteomes" id="UP000231382">
    <property type="component" value="Unassembled WGS sequence"/>
</dbReference>
<dbReference type="InterPro" id="IPR000064">
    <property type="entry name" value="NLP_P60_dom"/>
</dbReference>
<evidence type="ECO:0000313" key="7">
    <source>
        <dbReference type="EMBL" id="PIS07427.1"/>
    </source>
</evidence>
<organism evidence="7 8">
    <name type="scientific">Candidatus Berkelbacteria bacterium CG10_big_fil_rev_8_21_14_0_10_43_13</name>
    <dbReference type="NCBI Taxonomy" id="1974514"/>
    <lineage>
        <taxon>Bacteria</taxon>
        <taxon>Candidatus Berkelbacteria</taxon>
    </lineage>
</organism>
<gene>
    <name evidence="7" type="ORF">COT78_03755</name>
</gene>
<dbReference type="PANTHER" id="PTHR30404">
    <property type="entry name" value="N-ACETYLMURAMOYL-L-ALANINE AMIDASE"/>
    <property type="match status" value="1"/>
</dbReference>
<evidence type="ECO:0000313" key="8">
    <source>
        <dbReference type="Proteomes" id="UP000231382"/>
    </source>
</evidence>
<keyword evidence="4" id="KW-0788">Thiol protease</keyword>
<evidence type="ECO:0000256" key="5">
    <source>
        <dbReference type="SAM" id="Phobius"/>
    </source>
</evidence>
<dbReference type="GO" id="GO:0008745">
    <property type="term" value="F:N-acetylmuramoyl-L-alanine amidase activity"/>
    <property type="evidence" value="ECO:0007669"/>
    <property type="project" value="InterPro"/>
</dbReference>
<keyword evidence="5" id="KW-0472">Membrane</keyword>
<protein>
    <recommendedName>
        <fullName evidence="6">NlpC/P60 domain-containing protein</fullName>
    </recommendedName>
</protein>
<sequence>MNGAKNKIKTKKGVINIVGIFTGIPLVVLTLFLATLIIAIGYYIYQVFGTGEPRPGDVSCESWSNAPEGYQDKITAAANAAGVQPSLLGAIYLSENGDAWGNRPTTATDWPNGDGPFQVIDSSGTWNEAWTAVVAAGKHMGIDVDQSHAKKNEFYINALAAAFKLKMNFSNRKIKLPTNSSDEKAVLFAGIAYNAGIRHGLEWAAAGYDVSTPPPSLGGCWGNQVGSACTYAKRTWTNFQKLNVGCAVNSPNAGQSFIQACQGGTTTSGNGNVIVIDPGHGTTTNDRSGSGEEVVNLEVAKLIRPVLEASGYTVYLTHENIDDKLPGATNEYTDNVARATFANSKNPALVLRIHADIGAADGFFMEYPQPNAPDSGKNVGPSADIAARSQDLTKKITTYLTTTANIKTTRGAVTEGEGSSLQDGKGNLIMSTHSTVPLALIEMFGMGSKNATDISYKRKLASGLANAIVASVPLSSSGQTQTVTSEMSSACKAANVALLIAKDVKDHECKDGNGCQDRQSSFVNLKAKNVKEKLSAYAYNAGKALNWGSRGVTGFTDCGRFVSYAVRTSGADPSFPEVGTWWQFKHVEDHPEKYKLMKNTKTNLQPGDILFMGHCSGSKCYYGSSEGIGHVLIYTGNNSLFPGLLYVSASLGHRGPRVNASQDPGEMGVIARMIN</sequence>
<dbReference type="AlphaFoldDB" id="A0A2H0W7U9"/>
<accession>A0A2H0W7U9</accession>
<keyword evidence="5" id="KW-1133">Transmembrane helix</keyword>
<dbReference type="Pfam" id="PF01520">
    <property type="entry name" value="Amidase_3"/>
    <property type="match status" value="1"/>
</dbReference>
<dbReference type="EMBL" id="PEZW01000025">
    <property type="protein sequence ID" value="PIS07427.1"/>
    <property type="molecule type" value="Genomic_DNA"/>
</dbReference>
<dbReference type="Gene3D" id="1.10.530.10">
    <property type="match status" value="1"/>
</dbReference>
<dbReference type="GO" id="GO:0008234">
    <property type="term" value="F:cysteine-type peptidase activity"/>
    <property type="evidence" value="ECO:0007669"/>
    <property type="project" value="UniProtKB-KW"/>
</dbReference>
<evidence type="ECO:0000256" key="4">
    <source>
        <dbReference type="ARBA" id="ARBA00022807"/>
    </source>
</evidence>
<proteinExistence type="inferred from homology"/>
<name>A0A2H0W7U9_9BACT</name>
<keyword evidence="3" id="KW-0378">Hydrolase</keyword>
<comment type="similarity">
    <text evidence="1">Belongs to the peptidase C40 family.</text>
</comment>